<evidence type="ECO:0000256" key="1">
    <source>
        <dbReference type="SAM" id="MobiDB-lite"/>
    </source>
</evidence>
<feature type="compositionally biased region" description="Low complexity" evidence="1">
    <location>
        <begin position="10"/>
        <end position="20"/>
    </location>
</feature>
<feature type="compositionally biased region" description="Basic residues" evidence="1">
    <location>
        <begin position="235"/>
        <end position="255"/>
    </location>
</feature>
<feature type="compositionally biased region" description="Basic residues" evidence="1">
    <location>
        <begin position="274"/>
        <end position="286"/>
    </location>
</feature>
<reference evidence="3" key="1">
    <citation type="submission" date="2016-11" db="UniProtKB">
        <authorList>
            <consortium name="WormBaseParasite"/>
        </authorList>
    </citation>
    <scope>IDENTIFICATION</scope>
</reference>
<feature type="compositionally biased region" description="Basic residues" evidence="1">
    <location>
        <begin position="348"/>
        <end position="358"/>
    </location>
</feature>
<feature type="compositionally biased region" description="Low complexity" evidence="1">
    <location>
        <begin position="259"/>
        <end position="269"/>
    </location>
</feature>
<feature type="compositionally biased region" description="Gly residues" evidence="1">
    <location>
        <begin position="359"/>
        <end position="374"/>
    </location>
</feature>
<organism evidence="2 3">
    <name type="scientific">Macrostomum lignano</name>
    <dbReference type="NCBI Taxonomy" id="282301"/>
    <lineage>
        <taxon>Eukaryota</taxon>
        <taxon>Metazoa</taxon>
        <taxon>Spiralia</taxon>
        <taxon>Lophotrochozoa</taxon>
        <taxon>Platyhelminthes</taxon>
        <taxon>Rhabditophora</taxon>
        <taxon>Macrostomorpha</taxon>
        <taxon>Macrostomida</taxon>
        <taxon>Macrostomidae</taxon>
        <taxon>Macrostomum</taxon>
    </lineage>
</organism>
<feature type="region of interest" description="Disordered" evidence="1">
    <location>
        <begin position="204"/>
        <end position="515"/>
    </location>
</feature>
<evidence type="ECO:0000313" key="3">
    <source>
        <dbReference type="WBParaSite" id="maker-uti_cns_0048923-snap-gene-0.5-mRNA-1"/>
    </source>
</evidence>
<feature type="compositionally biased region" description="Gly residues" evidence="1">
    <location>
        <begin position="287"/>
        <end position="347"/>
    </location>
</feature>
<proteinExistence type="predicted"/>
<sequence length="515" mass="53975">KHRKAKKSVPKPGSSKASLPPKKPKKIKKIVRHLGIKAAERKRAKAASLPPRLQCLFSRLVMIGVSSGSFRTLGGMASTPAAASARMVISARPTSPAVVGPVSKAPDWTEAKSGIGRRGTVEAGALSTSRYAMAAVVSGELGFAHCHFDEDFSPLGIDALQLVRGSTGLGAVMAKSSGTLESKLLGKNNKKIAKAPQVIVGGSESSLAPQFRKKNRKAKKSVPKPGSSNASLPPRKPKKNKKKQKKRKILFRHVRTGGDESSTSTGSGTPRKVNIGKKKRIQKHKAGGSGVKKTGGSGVKKTGGSGVKKAGGSGVKKAGGSGVKKAGGSGVKKAGGSGVKKTGGSGVKKGRKWRHGGVKKVGGSGVKKAGGSGVKKGRRKWRQKGGGSGVKKLAEVASKRPAEVASKVGGSGVKKAGGSGVKVGGSGVKWRQKAGGSGVKGPEGRRKWRQKGRRKWRQKGRWKWRQKRPAEVPSKRPKCRKNSSGSGVKRPAKWRQKGRRKWRADCRSQNCILRG</sequence>
<protein>
    <submittedName>
        <fullName evidence="3">Bindin</fullName>
    </submittedName>
</protein>
<dbReference type="AlphaFoldDB" id="A0A1I8JLA8"/>
<feature type="region of interest" description="Disordered" evidence="1">
    <location>
        <begin position="1"/>
        <end position="25"/>
    </location>
</feature>
<feature type="compositionally biased region" description="Basic residues" evidence="1">
    <location>
        <begin position="211"/>
        <end position="222"/>
    </location>
</feature>
<feature type="compositionally biased region" description="Basic residues" evidence="1">
    <location>
        <begin position="490"/>
        <end position="502"/>
    </location>
</feature>
<dbReference type="Proteomes" id="UP000095280">
    <property type="component" value="Unplaced"/>
</dbReference>
<feature type="compositionally biased region" description="Basic and acidic residues" evidence="1">
    <location>
        <begin position="392"/>
        <end position="402"/>
    </location>
</feature>
<feature type="compositionally biased region" description="Basic residues" evidence="1">
    <location>
        <begin position="446"/>
        <end position="467"/>
    </location>
</feature>
<feature type="compositionally biased region" description="Gly residues" evidence="1">
    <location>
        <begin position="409"/>
        <end position="427"/>
    </location>
</feature>
<keyword evidence="2" id="KW-1185">Reference proteome</keyword>
<evidence type="ECO:0000313" key="2">
    <source>
        <dbReference type="Proteomes" id="UP000095280"/>
    </source>
</evidence>
<dbReference type="WBParaSite" id="maker-uti_cns_0048923-snap-gene-0.5-mRNA-1">
    <property type="protein sequence ID" value="maker-uti_cns_0048923-snap-gene-0.5-mRNA-1"/>
    <property type="gene ID" value="maker-uti_cns_0048923-snap-gene-0.5"/>
</dbReference>
<name>A0A1I8JLA8_9PLAT</name>
<accession>A0A1I8JLA8</accession>